<evidence type="ECO:0000259" key="9">
    <source>
        <dbReference type="PROSITE" id="PS52019"/>
    </source>
</evidence>
<dbReference type="GO" id="GO:0006633">
    <property type="term" value="P:fatty acid biosynthetic process"/>
    <property type="evidence" value="ECO:0007669"/>
    <property type="project" value="InterPro"/>
</dbReference>
<dbReference type="InterPro" id="IPR042104">
    <property type="entry name" value="PKS_dehydratase_sf"/>
</dbReference>
<sequence length="1648" mass="179360">MYKPVAIVGISASLPSGSYSEQNLNHESFFDFLLNHGQSYETIPATRFDITEHKGPGLGQVSIESGSFLKDIDLFDHVEFGISTKDARALSPVARQLLQRSFLALLDSGIKYRRRPVGCYMSGSPVALPDRYEATGSFAALPAMIANKVSGHLDLLGPSIPVDTACSSGLTALHVAAQGLASGDCEAAIVGGCQLNHQLSDWFNYSQTGLLSSTGKSKPFDSTADGFGRAEGCVVIVIKLLEDALRDHDHIYATVLGSSVTSSGAGGPPGSPIPEAQAQAMKVAFARAGRAPNDVAYVELHATGTAKGDPTESNWVGQHFQRSQELLIGSVKGNIGHPEIASFLTSLSKVLSIFEHGIIPPNVNLSVPNPAIKWREYGLRVPTLPTLLPTINDRNRPLISISSFGIGGSNGHAVLEAPPPRVLNERLYSGPVLLMAGGLSPRSAAAIVQQISDAIVTAPISEREAISTLMGRRVVQMTWRSYAVLEDFPSTPIQFSNPQYCGRDTSPIVFVFSGQGPQHENMGRELFKMFPTFRESILDMDAIVQRKTNRSMIHDYGLFAGDVSSVDLPAVWPVELTLPAIAMYQMALFDLLVHLGVFPDLILGHSAGETAMLYASGAAPRAMAIELAIIRGKVFAGLETSGGTMAAISCGPEQIEVVLQKYRTDNPSSVVELACINSPSAVAISGQERDIDEILLLVKQVGILGRRLRTRIPFHSSMMEACREEYETQLHELFARYPGKHSPKTRTYSTLLGREFHGPLDAQYFWQNTRSQVLFSSTIQQLADVSTFVEIAPHPVLASYLSEVAPTSAVLTLARRARAGFQHREYQDLLVFLGTLTATGHDCVDFTRLNPGSSPSARFQLPPYPFLQKQFPLFPNAMKREYFGPINGVALRINRDTHPTLAEHVVRGEPIWPAAGFLEMALEFGARTLFDVEFKAILSLSADDPVAVDVTLEGSYWTVTTGMNRIHAAGHLSFEAPSECEDLNLSDIRSRCISLESDLYPSLTYLCSYGPKFQRATHVHYSSSEALMSIHGMDETLAREQAYILHPAILDACIHMTGYRPFHGDHAPNNYYLPSHVERMVLHEISKAEYFPSHVYSHVRLIGWTPSEGISAFASTASQSASEFIHFDIAIVDDTGKLLCTLRDFKLAKHSMSPLGQISGPMHLVNQPMFVESEASASSTRPVDEEACAIIQFIYTFGEELQLQWDLNGLNPSQALDIWISAAEGIDASAGICLTRALRREYPHWTIRFASFPAAFSKNMQTELLASLPGFMEAELDVIFSPAGDSLVPRLAPLQSASDLTYCDRRAVFNPDKTYVLVGGIGSLGAAVAVYMAQNGARHIVVTSRSGRETLCAQKHLISRRMFAYLESLEYLDIRLEAVDGASSEAMSTLFGSISTPLGGCLILSGILADGLFATLAASEFSNVIAAKTGVLTALRQAVDTSTFDFVVAFSSLTAIIGTPGQANYCAANGALEEQMRELPNGFSFICPGIIDSSMITSAGARTKYLLPFSISTDEMVLWLDDAIARFQQGHQFHRYLPNLDWNALDRALGMPKLGAHLIDLPQNSRETDADNAEATTDRIAQIIRDILKISEDDFDPAVPLTSYGMDSLSAGRLSFALRSMVEITQLQLLADISLHGIILKFSPPSSQ</sequence>
<dbReference type="Gene3D" id="3.40.50.720">
    <property type="entry name" value="NAD(P)-binding Rossmann-like Domain"/>
    <property type="match status" value="1"/>
</dbReference>
<dbReference type="SUPFAM" id="SSF47336">
    <property type="entry name" value="ACP-like"/>
    <property type="match status" value="1"/>
</dbReference>
<comment type="caution">
    <text evidence="10">The sequence shown here is derived from an EMBL/GenBank/DDBJ whole genome shotgun (WGS) entry which is preliminary data.</text>
</comment>
<dbReference type="InterPro" id="IPR032821">
    <property type="entry name" value="PKS_assoc"/>
</dbReference>
<evidence type="ECO:0000313" key="11">
    <source>
        <dbReference type="Proteomes" id="UP001221142"/>
    </source>
</evidence>
<dbReference type="InterPro" id="IPR020807">
    <property type="entry name" value="PKS_DH"/>
</dbReference>
<dbReference type="InterPro" id="IPR036736">
    <property type="entry name" value="ACP-like_sf"/>
</dbReference>
<dbReference type="Gene3D" id="3.40.47.10">
    <property type="match status" value="1"/>
</dbReference>
<keyword evidence="11" id="KW-1185">Reference proteome</keyword>
<dbReference type="InterPro" id="IPR009081">
    <property type="entry name" value="PP-bd_ACP"/>
</dbReference>
<dbReference type="Proteomes" id="UP001221142">
    <property type="component" value="Unassembled WGS sequence"/>
</dbReference>
<dbReference type="InterPro" id="IPR049900">
    <property type="entry name" value="PKS_mFAS_DH"/>
</dbReference>
<evidence type="ECO:0000256" key="7">
    <source>
        <dbReference type="PROSITE-ProRule" id="PRU01363"/>
    </source>
</evidence>
<dbReference type="InterPro" id="IPR016035">
    <property type="entry name" value="Acyl_Trfase/lysoPLipase"/>
</dbReference>
<keyword evidence="3" id="KW-0597">Phosphoprotein</keyword>
<evidence type="ECO:0000256" key="2">
    <source>
        <dbReference type="ARBA" id="ARBA00022450"/>
    </source>
</evidence>
<feature type="region of interest" description="C-terminal hotdog fold" evidence="7">
    <location>
        <begin position="990"/>
        <end position="1156"/>
    </location>
</feature>
<dbReference type="SMART" id="SM00825">
    <property type="entry name" value="PKS_KS"/>
    <property type="match status" value="1"/>
</dbReference>
<comment type="pathway">
    <text evidence="1">Secondary metabolite biosynthesis.</text>
</comment>
<reference evidence="10" key="1">
    <citation type="submission" date="2023-03" db="EMBL/GenBank/DDBJ databases">
        <title>Massive genome expansion in bonnet fungi (Mycena s.s.) driven by repeated elements and novel gene families across ecological guilds.</title>
        <authorList>
            <consortium name="Lawrence Berkeley National Laboratory"/>
            <person name="Harder C.B."/>
            <person name="Miyauchi S."/>
            <person name="Viragh M."/>
            <person name="Kuo A."/>
            <person name="Thoen E."/>
            <person name="Andreopoulos B."/>
            <person name="Lu D."/>
            <person name="Skrede I."/>
            <person name="Drula E."/>
            <person name="Henrissat B."/>
            <person name="Morin E."/>
            <person name="Kohler A."/>
            <person name="Barry K."/>
            <person name="LaButti K."/>
            <person name="Morin E."/>
            <person name="Salamov A."/>
            <person name="Lipzen A."/>
            <person name="Mereny Z."/>
            <person name="Hegedus B."/>
            <person name="Baldrian P."/>
            <person name="Stursova M."/>
            <person name="Weitz H."/>
            <person name="Taylor A."/>
            <person name="Grigoriev I.V."/>
            <person name="Nagy L.G."/>
            <person name="Martin F."/>
            <person name="Kauserud H."/>
        </authorList>
    </citation>
    <scope>NUCLEOTIDE SEQUENCE</scope>
    <source>
        <strain evidence="10">9284</strain>
    </source>
</reference>
<dbReference type="SMART" id="SM00822">
    <property type="entry name" value="PKS_KR"/>
    <property type="match status" value="1"/>
</dbReference>
<feature type="active site" description="Proton acceptor; for dehydratase activity" evidence="7">
    <location>
        <position position="904"/>
    </location>
</feature>
<dbReference type="PANTHER" id="PTHR43775:SF37">
    <property type="entry name" value="SI:DKEY-61P9.11"/>
    <property type="match status" value="1"/>
</dbReference>
<organism evidence="10 11">
    <name type="scientific">Roridomyces roridus</name>
    <dbReference type="NCBI Taxonomy" id="1738132"/>
    <lineage>
        <taxon>Eukaryota</taxon>
        <taxon>Fungi</taxon>
        <taxon>Dikarya</taxon>
        <taxon>Basidiomycota</taxon>
        <taxon>Agaricomycotina</taxon>
        <taxon>Agaricomycetes</taxon>
        <taxon>Agaricomycetidae</taxon>
        <taxon>Agaricales</taxon>
        <taxon>Marasmiineae</taxon>
        <taxon>Mycenaceae</taxon>
        <taxon>Roridomyces</taxon>
    </lineage>
</organism>
<dbReference type="InterPro" id="IPR036291">
    <property type="entry name" value="NAD(P)-bd_dom_sf"/>
</dbReference>
<name>A0AAD7BRW3_9AGAR</name>
<dbReference type="InterPro" id="IPR018201">
    <property type="entry name" value="Ketoacyl_synth_AS"/>
</dbReference>
<evidence type="ECO:0008006" key="12">
    <source>
        <dbReference type="Google" id="ProtNLM"/>
    </source>
</evidence>
<dbReference type="SMART" id="SM00827">
    <property type="entry name" value="PKS_AT"/>
    <property type="match status" value="1"/>
</dbReference>
<evidence type="ECO:0000313" key="10">
    <source>
        <dbReference type="EMBL" id="KAJ7628924.1"/>
    </source>
</evidence>
<dbReference type="PROSITE" id="PS52019">
    <property type="entry name" value="PKS_MFAS_DH"/>
    <property type="match status" value="1"/>
</dbReference>
<dbReference type="InterPro" id="IPR057326">
    <property type="entry name" value="KR_dom"/>
</dbReference>
<evidence type="ECO:0000259" key="8">
    <source>
        <dbReference type="PROSITE" id="PS52004"/>
    </source>
</evidence>
<dbReference type="GO" id="GO:0004315">
    <property type="term" value="F:3-oxoacyl-[acyl-carrier-protein] synthase activity"/>
    <property type="evidence" value="ECO:0007669"/>
    <property type="project" value="InterPro"/>
</dbReference>
<dbReference type="Pfam" id="PF21089">
    <property type="entry name" value="PKS_DH_N"/>
    <property type="match status" value="1"/>
</dbReference>
<dbReference type="InterPro" id="IPR050091">
    <property type="entry name" value="PKS_NRPS_Biosynth_Enz"/>
</dbReference>
<feature type="region of interest" description="N-terminal hotdog fold" evidence="7">
    <location>
        <begin position="864"/>
        <end position="979"/>
    </location>
</feature>
<dbReference type="PROSITE" id="PS00606">
    <property type="entry name" value="KS3_1"/>
    <property type="match status" value="1"/>
</dbReference>
<dbReference type="Pfam" id="PF00550">
    <property type="entry name" value="PP-binding"/>
    <property type="match status" value="1"/>
</dbReference>
<dbReference type="Gene3D" id="3.40.366.10">
    <property type="entry name" value="Malonyl-Coenzyme A Acyl Carrier Protein, domain 2"/>
    <property type="match status" value="1"/>
</dbReference>
<dbReference type="SUPFAM" id="SSF51735">
    <property type="entry name" value="NAD(P)-binding Rossmann-fold domains"/>
    <property type="match status" value="1"/>
</dbReference>
<dbReference type="InterPro" id="IPR013968">
    <property type="entry name" value="PKS_KR"/>
</dbReference>
<dbReference type="Pfam" id="PF00698">
    <property type="entry name" value="Acyl_transf_1"/>
    <property type="match status" value="1"/>
</dbReference>
<dbReference type="SMART" id="SM00826">
    <property type="entry name" value="PKS_DH"/>
    <property type="match status" value="1"/>
</dbReference>
<dbReference type="CDD" id="cd00833">
    <property type="entry name" value="PKS"/>
    <property type="match status" value="1"/>
</dbReference>
<dbReference type="Pfam" id="PF08659">
    <property type="entry name" value="KR"/>
    <property type="match status" value="1"/>
</dbReference>
<dbReference type="Pfam" id="PF00109">
    <property type="entry name" value="ketoacyl-synt"/>
    <property type="match status" value="1"/>
</dbReference>
<keyword evidence="5" id="KW-0843">Virulence</keyword>
<evidence type="ECO:0000256" key="6">
    <source>
        <dbReference type="ARBA" id="ARBA00023268"/>
    </source>
</evidence>
<dbReference type="SUPFAM" id="SSF53901">
    <property type="entry name" value="Thiolase-like"/>
    <property type="match status" value="1"/>
</dbReference>
<feature type="active site" description="Proton donor; for dehydratase activity" evidence="7">
    <location>
        <position position="1051"/>
    </location>
</feature>
<dbReference type="InterPro" id="IPR001227">
    <property type="entry name" value="Ac_transferase_dom_sf"/>
</dbReference>
<keyword evidence="4" id="KW-0808">Transferase</keyword>
<dbReference type="InterPro" id="IPR049552">
    <property type="entry name" value="PKS_DH_N"/>
</dbReference>
<evidence type="ECO:0000256" key="4">
    <source>
        <dbReference type="ARBA" id="ARBA00022679"/>
    </source>
</evidence>
<dbReference type="GO" id="GO:0004312">
    <property type="term" value="F:fatty acid synthase activity"/>
    <property type="evidence" value="ECO:0007669"/>
    <property type="project" value="TreeGrafter"/>
</dbReference>
<evidence type="ECO:0000256" key="5">
    <source>
        <dbReference type="ARBA" id="ARBA00023026"/>
    </source>
</evidence>
<dbReference type="Pfam" id="PF16197">
    <property type="entry name" value="KAsynt_C_assoc"/>
    <property type="match status" value="1"/>
</dbReference>
<keyword evidence="2" id="KW-0596">Phosphopantetheine</keyword>
<evidence type="ECO:0000256" key="3">
    <source>
        <dbReference type="ARBA" id="ARBA00022553"/>
    </source>
</evidence>
<dbReference type="InterPro" id="IPR014043">
    <property type="entry name" value="Acyl_transferase_dom"/>
</dbReference>
<dbReference type="InterPro" id="IPR049551">
    <property type="entry name" value="PKS_DH_C"/>
</dbReference>
<dbReference type="InterPro" id="IPR014030">
    <property type="entry name" value="Ketoacyl_synth_N"/>
</dbReference>
<proteinExistence type="predicted"/>
<dbReference type="InterPro" id="IPR016036">
    <property type="entry name" value="Malonyl_transacylase_ACP-bd"/>
</dbReference>
<accession>A0AAD7BRW3</accession>
<dbReference type="InterPro" id="IPR014031">
    <property type="entry name" value="Ketoacyl_synth_C"/>
</dbReference>
<dbReference type="InterPro" id="IPR016039">
    <property type="entry name" value="Thiolase-like"/>
</dbReference>
<dbReference type="InterPro" id="IPR020841">
    <property type="entry name" value="PKS_Beta-ketoAc_synthase_dom"/>
</dbReference>
<feature type="domain" description="Ketosynthase family 3 (KS3)" evidence="8">
    <location>
        <begin position="2"/>
        <end position="417"/>
    </location>
</feature>
<evidence type="ECO:0000256" key="1">
    <source>
        <dbReference type="ARBA" id="ARBA00005179"/>
    </source>
</evidence>
<protein>
    <recommendedName>
        <fullName evidence="12">Polyketide synthase</fullName>
    </recommendedName>
</protein>
<dbReference type="SUPFAM" id="SSF55048">
    <property type="entry name" value="Probable ACP-binding domain of malonyl-CoA ACP transacylase"/>
    <property type="match status" value="1"/>
</dbReference>
<dbReference type="Pfam" id="PF14765">
    <property type="entry name" value="PS-DH"/>
    <property type="match status" value="1"/>
</dbReference>
<dbReference type="Gene3D" id="3.10.129.110">
    <property type="entry name" value="Polyketide synthase dehydratase"/>
    <property type="match status" value="1"/>
</dbReference>
<dbReference type="GO" id="GO:0044550">
    <property type="term" value="P:secondary metabolite biosynthetic process"/>
    <property type="evidence" value="ECO:0007669"/>
    <property type="project" value="UniProtKB-ARBA"/>
</dbReference>
<feature type="domain" description="PKS/mFAS DH" evidence="9">
    <location>
        <begin position="864"/>
        <end position="1156"/>
    </location>
</feature>
<dbReference type="PANTHER" id="PTHR43775">
    <property type="entry name" value="FATTY ACID SYNTHASE"/>
    <property type="match status" value="1"/>
</dbReference>
<dbReference type="SUPFAM" id="SSF52151">
    <property type="entry name" value="FabD/lysophospholipase-like"/>
    <property type="match status" value="1"/>
</dbReference>
<dbReference type="Gene3D" id="1.10.1200.10">
    <property type="entry name" value="ACP-like"/>
    <property type="match status" value="1"/>
</dbReference>
<gene>
    <name evidence="10" type="ORF">FB45DRAFT_1004360</name>
</gene>
<dbReference type="Pfam" id="PF02801">
    <property type="entry name" value="Ketoacyl-synt_C"/>
    <property type="match status" value="1"/>
</dbReference>
<dbReference type="PROSITE" id="PS52004">
    <property type="entry name" value="KS3_2"/>
    <property type="match status" value="1"/>
</dbReference>
<dbReference type="EMBL" id="JARKIF010000010">
    <property type="protein sequence ID" value="KAJ7628924.1"/>
    <property type="molecule type" value="Genomic_DNA"/>
</dbReference>
<keyword evidence="6" id="KW-0511">Multifunctional enzyme</keyword>